<feature type="region of interest" description="Disordered" evidence="1">
    <location>
        <begin position="277"/>
        <end position="325"/>
    </location>
</feature>
<evidence type="ECO:0000256" key="1">
    <source>
        <dbReference type="SAM" id="MobiDB-lite"/>
    </source>
</evidence>
<accession>A0A6C0F8V5</accession>
<evidence type="ECO:0000313" key="2">
    <source>
        <dbReference type="EMBL" id="QHT38277.1"/>
    </source>
</evidence>
<organism evidence="2">
    <name type="scientific">viral metagenome</name>
    <dbReference type="NCBI Taxonomy" id="1070528"/>
    <lineage>
        <taxon>unclassified sequences</taxon>
        <taxon>metagenomes</taxon>
        <taxon>organismal metagenomes</taxon>
    </lineage>
</organism>
<feature type="compositionally biased region" description="Acidic residues" evidence="1">
    <location>
        <begin position="298"/>
        <end position="325"/>
    </location>
</feature>
<reference evidence="2" key="1">
    <citation type="journal article" date="2020" name="Nature">
        <title>Giant virus diversity and host interactions through global metagenomics.</title>
        <authorList>
            <person name="Schulz F."/>
            <person name="Roux S."/>
            <person name="Paez-Espino D."/>
            <person name="Jungbluth S."/>
            <person name="Walsh D.A."/>
            <person name="Denef V.J."/>
            <person name="McMahon K.D."/>
            <person name="Konstantinidis K.T."/>
            <person name="Eloe-Fadrosh E.A."/>
            <person name="Kyrpides N.C."/>
            <person name="Woyke T."/>
        </authorList>
    </citation>
    <scope>NUCLEOTIDE SEQUENCE</scope>
    <source>
        <strain evidence="2">GVMAG-S-ERX556101-89</strain>
    </source>
</reference>
<proteinExistence type="predicted"/>
<name>A0A6C0F8V5_9ZZZZ</name>
<sequence length="325" mass="38572">MKLNLKQTCYCNKPVTIVSDLKRNVVVRKCPVSKKVFLDIKFVKTISGNGFSGIELVESEKEGVPCSYYDEIKIEVKKRSWVQKWKVFCEGVVSCALERSVLQQLTTSPEEDFKRTIQMLIQKVETRNSFNPMNWETIDKLNFYAIQHLLIEPWNMSGPNKETFEEFFERFKKQPVIDKSYILYKKKYFEFVEKKRNKARVREKSIASLSIFPRLQSHARKSLKKAEKKKRQEMNKFAVNLQTEQFEKIYYNIKKSDTKYESCEGIDDIEYIDDATNDFEFENESEDTGSVSSSIKDNEEDEEEEEEEEVDEDEEEYEEEFNVDW</sequence>
<dbReference type="AlphaFoldDB" id="A0A6C0F8V5"/>
<feature type="compositionally biased region" description="Acidic residues" evidence="1">
    <location>
        <begin position="277"/>
        <end position="287"/>
    </location>
</feature>
<protein>
    <submittedName>
        <fullName evidence="2">Uncharacterized protein</fullName>
    </submittedName>
</protein>
<dbReference type="EMBL" id="MN738829">
    <property type="protein sequence ID" value="QHT38277.1"/>
    <property type="molecule type" value="Genomic_DNA"/>
</dbReference>